<reference evidence="2 3" key="1">
    <citation type="journal article" date="2017" name="Nature">
        <title>The Apostasia genome and the evolution of orchids.</title>
        <authorList>
            <person name="Zhang G.Q."/>
            <person name="Liu K.W."/>
            <person name="Li Z."/>
            <person name="Lohaus R."/>
            <person name="Hsiao Y.Y."/>
            <person name="Niu S.C."/>
            <person name="Wang J.Y."/>
            <person name="Lin Y.C."/>
            <person name="Xu Q."/>
            <person name="Chen L.J."/>
            <person name="Yoshida K."/>
            <person name="Fujiwara S."/>
            <person name="Wang Z.W."/>
            <person name="Zhang Y.Q."/>
            <person name="Mitsuda N."/>
            <person name="Wang M."/>
            <person name="Liu G.H."/>
            <person name="Pecoraro L."/>
            <person name="Huang H.X."/>
            <person name="Xiao X.J."/>
            <person name="Lin M."/>
            <person name="Wu X.Y."/>
            <person name="Wu W.L."/>
            <person name="Chen Y.Y."/>
            <person name="Chang S.B."/>
            <person name="Sakamoto S."/>
            <person name="Ohme-Takagi M."/>
            <person name="Yagi M."/>
            <person name="Zeng S.J."/>
            <person name="Shen C.Y."/>
            <person name="Yeh C.M."/>
            <person name="Luo Y.B."/>
            <person name="Tsai W.C."/>
            <person name="Van de Peer Y."/>
            <person name="Liu Z.J."/>
        </authorList>
    </citation>
    <scope>NUCLEOTIDE SEQUENCE [LARGE SCALE GENOMIC DNA]</scope>
    <source>
        <strain evidence="3">cv. Shenzhen</strain>
        <tissue evidence="2">Stem</tissue>
    </source>
</reference>
<keyword evidence="3" id="KW-1185">Reference proteome</keyword>
<evidence type="ECO:0000313" key="2">
    <source>
        <dbReference type="EMBL" id="PKA55522.1"/>
    </source>
</evidence>
<dbReference type="EMBL" id="KZ451979">
    <property type="protein sequence ID" value="PKA55522.1"/>
    <property type="molecule type" value="Genomic_DNA"/>
</dbReference>
<protein>
    <submittedName>
        <fullName evidence="2">Uncharacterized protein</fullName>
    </submittedName>
</protein>
<dbReference type="AlphaFoldDB" id="A0A2I0AIX6"/>
<sequence length="148" mass="16681">MHCVRRSWLPLPVVLAIFLLCATKGEALVPLSTDGWSRLVEPVFRRDAALLAAKLLNQYRLHRLIFSLGVLVGASRRRLQNGLHEYAVTVEGVCRWRAGGLIAYSLFVQIRFILTDGQFLGSVPPSAVPREKFYVAGSVFRRIYNQIN</sequence>
<feature type="chain" id="PRO_5014195837" evidence="1">
    <location>
        <begin position="28"/>
        <end position="148"/>
    </location>
</feature>
<dbReference type="Proteomes" id="UP000236161">
    <property type="component" value="Unassembled WGS sequence"/>
</dbReference>
<name>A0A2I0AIX6_9ASPA</name>
<proteinExistence type="predicted"/>
<gene>
    <name evidence="2" type="ORF">AXF42_Ash006724</name>
</gene>
<feature type="signal peptide" evidence="1">
    <location>
        <begin position="1"/>
        <end position="27"/>
    </location>
</feature>
<accession>A0A2I0AIX6</accession>
<evidence type="ECO:0000313" key="3">
    <source>
        <dbReference type="Proteomes" id="UP000236161"/>
    </source>
</evidence>
<evidence type="ECO:0000256" key="1">
    <source>
        <dbReference type="SAM" id="SignalP"/>
    </source>
</evidence>
<keyword evidence="1" id="KW-0732">Signal</keyword>
<organism evidence="2 3">
    <name type="scientific">Apostasia shenzhenica</name>
    <dbReference type="NCBI Taxonomy" id="1088818"/>
    <lineage>
        <taxon>Eukaryota</taxon>
        <taxon>Viridiplantae</taxon>
        <taxon>Streptophyta</taxon>
        <taxon>Embryophyta</taxon>
        <taxon>Tracheophyta</taxon>
        <taxon>Spermatophyta</taxon>
        <taxon>Magnoliopsida</taxon>
        <taxon>Liliopsida</taxon>
        <taxon>Asparagales</taxon>
        <taxon>Orchidaceae</taxon>
        <taxon>Apostasioideae</taxon>
        <taxon>Apostasia</taxon>
    </lineage>
</organism>